<dbReference type="InterPro" id="IPR050248">
    <property type="entry name" value="Polysacc_deacetylase_ArnD"/>
</dbReference>
<keyword evidence="4" id="KW-1185">Reference proteome</keyword>
<dbReference type="RefSeq" id="WP_157459247.1">
    <property type="nucleotide sequence ID" value="NZ_WQLB01000012.1"/>
</dbReference>
<dbReference type="PANTHER" id="PTHR10587">
    <property type="entry name" value="GLYCOSYL TRANSFERASE-RELATED"/>
    <property type="match status" value="1"/>
</dbReference>
<feature type="domain" description="NodB homology" evidence="2">
    <location>
        <begin position="39"/>
        <end position="220"/>
    </location>
</feature>
<organism evidence="3 4">
    <name type="scientific">Deinococcus arboris</name>
    <dbReference type="NCBI Taxonomy" id="2682977"/>
    <lineage>
        <taxon>Bacteria</taxon>
        <taxon>Thermotogati</taxon>
        <taxon>Deinococcota</taxon>
        <taxon>Deinococci</taxon>
        <taxon>Deinococcales</taxon>
        <taxon>Deinococcaceae</taxon>
        <taxon>Deinococcus</taxon>
    </lineage>
</organism>
<keyword evidence="1" id="KW-0812">Transmembrane</keyword>
<proteinExistence type="predicted"/>
<sequence length="238" mass="25583">MRRGLGWGLIALLGYIGLPYLLVQRLNLGLLHEGPPQGNTLALTFDDGPDPQTTPAVLDALKAADMHATFFVLAPLAEAHPDLIRRALAEGHEVQAHAVRHVHAWMRSPWSAVLEPGRAARRIAAVTRQPVHLHRPPHGAYTLATIMGQRLANLRGAHWSVEGGDWRTGATPETTLAALLPRLSPGAVVVLHDAGPGAKVTVPMLPALLKAMQVQGLRSVSLREWQDGSSAPRNSAEL</sequence>
<evidence type="ECO:0000259" key="2">
    <source>
        <dbReference type="PROSITE" id="PS51677"/>
    </source>
</evidence>
<dbReference type="InterPro" id="IPR011330">
    <property type="entry name" value="Glyco_hydro/deAcase_b/a-brl"/>
</dbReference>
<keyword evidence="1" id="KW-1133">Transmembrane helix</keyword>
<reference evidence="3 4" key="1">
    <citation type="submission" date="2019-12" db="EMBL/GenBank/DDBJ databases">
        <title>Deinococcus sp. HMF7620 Genome sequencing and assembly.</title>
        <authorList>
            <person name="Kang H."/>
            <person name="Kim H."/>
            <person name="Joh K."/>
        </authorList>
    </citation>
    <scope>NUCLEOTIDE SEQUENCE [LARGE SCALE GENOMIC DNA]</scope>
    <source>
        <strain evidence="3 4">HMF7620</strain>
    </source>
</reference>
<dbReference type="SUPFAM" id="SSF88713">
    <property type="entry name" value="Glycoside hydrolase/deacetylase"/>
    <property type="match status" value="1"/>
</dbReference>
<dbReference type="Pfam" id="PF01522">
    <property type="entry name" value="Polysacc_deac_1"/>
    <property type="match status" value="1"/>
</dbReference>
<dbReference type="EMBL" id="WQLB01000012">
    <property type="protein sequence ID" value="MVN87193.1"/>
    <property type="molecule type" value="Genomic_DNA"/>
</dbReference>
<evidence type="ECO:0000256" key="1">
    <source>
        <dbReference type="SAM" id="Phobius"/>
    </source>
</evidence>
<accession>A0A7C9HRV5</accession>
<name>A0A7C9HRV5_9DEIO</name>
<feature type="transmembrane region" description="Helical" evidence="1">
    <location>
        <begin position="6"/>
        <end position="23"/>
    </location>
</feature>
<dbReference type="Gene3D" id="3.20.20.370">
    <property type="entry name" value="Glycoside hydrolase/deacetylase"/>
    <property type="match status" value="1"/>
</dbReference>
<keyword evidence="1" id="KW-0472">Membrane</keyword>
<protein>
    <submittedName>
        <fullName evidence="3">Polysaccharide deacetylase family protein</fullName>
    </submittedName>
</protein>
<dbReference type="GO" id="GO:0016810">
    <property type="term" value="F:hydrolase activity, acting on carbon-nitrogen (but not peptide) bonds"/>
    <property type="evidence" value="ECO:0007669"/>
    <property type="project" value="InterPro"/>
</dbReference>
<gene>
    <name evidence="3" type="ORF">GO986_10470</name>
</gene>
<evidence type="ECO:0000313" key="3">
    <source>
        <dbReference type="EMBL" id="MVN87193.1"/>
    </source>
</evidence>
<dbReference type="PANTHER" id="PTHR10587:SF137">
    <property type="entry name" value="4-DEOXY-4-FORMAMIDO-L-ARABINOSE-PHOSPHOUNDECAPRENOL DEFORMYLASE ARND-RELATED"/>
    <property type="match status" value="1"/>
</dbReference>
<comment type="caution">
    <text evidence="3">The sequence shown here is derived from an EMBL/GenBank/DDBJ whole genome shotgun (WGS) entry which is preliminary data.</text>
</comment>
<dbReference type="AlphaFoldDB" id="A0A7C9HRV5"/>
<dbReference type="CDD" id="cd10959">
    <property type="entry name" value="CE4_NodB_like_3"/>
    <property type="match status" value="1"/>
</dbReference>
<evidence type="ECO:0000313" key="4">
    <source>
        <dbReference type="Proteomes" id="UP000483286"/>
    </source>
</evidence>
<dbReference type="InterPro" id="IPR002509">
    <property type="entry name" value="NODB_dom"/>
</dbReference>
<dbReference type="GO" id="GO:0005975">
    <property type="term" value="P:carbohydrate metabolic process"/>
    <property type="evidence" value="ECO:0007669"/>
    <property type="project" value="InterPro"/>
</dbReference>
<dbReference type="Proteomes" id="UP000483286">
    <property type="component" value="Unassembled WGS sequence"/>
</dbReference>
<dbReference type="PROSITE" id="PS51677">
    <property type="entry name" value="NODB"/>
    <property type="match status" value="1"/>
</dbReference>